<evidence type="ECO:0000259" key="1">
    <source>
        <dbReference type="PROSITE" id="PS50222"/>
    </source>
</evidence>
<dbReference type="AlphaFoldDB" id="A0A1T2KYU6"/>
<keyword evidence="3" id="KW-1185">Reference proteome</keyword>
<dbReference type="InterPro" id="IPR002048">
    <property type="entry name" value="EF_hand_dom"/>
</dbReference>
<dbReference type="Pfam" id="PF13499">
    <property type="entry name" value="EF-hand_7"/>
    <property type="match status" value="1"/>
</dbReference>
<gene>
    <name evidence="2" type="ORF">BOW52_09610</name>
</gene>
<proteinExistence type="predicted"/>
<evidence type="ECO:0000313" key="2">
    <source>
        <dbReference type="EMBL" id="OOZ38015.1"/>
    </source>
</evidence>
<comment type="caution">
    <text evidence="2">The sequence shown here is derived from an EMBL/GenBank/DDBJ whole genome shotgun (WGS) entry which is preliminary data.</text>
</comment>
<dbReference type="InterPro" id="IPR011992">
    <property type="entry name" value="EF-hand-dom_pair"/>
</dbReference>
<reference evidence="2 3" key="1">
    <citation type="submission" date="2016-11" db="EMBL/GenBank/DDBJ databases">
        <title>Mixed transmission modes and dynamic genome evolution in an obligate animal-bacterial symbiosis.</title>
        <authorList>
            <person name="Russell S.L."/>
            <person name="Corbett-Detig R.B."/>
            <person name="Cavanaugh C.M."/>
        </authorList>
    </citation>
    <scope>NUCLEOTIDE SEQUENCE [LARGE SCALE GENOMIC DNA]</scope>
    <source>
        <strain evidence="2">Sp-SM6</strain>
    </source>
</reference>
<sequence>MRSDLFKSSVVVILLAIVSLLLYSFGMAAAQTEAQLTDTRVFSVHDQNRDGFLDQREYEHFYMQVAQRRNSSGRSNRHMPLYLFEEIDHNRDGLIDEEEMTSAMNVRLRKHRRYRYRGGR</sequence>
<dbReference type="EMBL" id="MPRK01000235">
    <property type="protein sequence ID" value="OOZ38015.1"/>
    <property type="molecule type" value="Genomic_DNA"/>
</dbReference>
<evidence type="ECO:0000313" key="3">
    <source>
        <dbReference type="Proteomes" id="UP000190198"/>
    </source>
</evidence>
<dbReference type="Proteomes" id="UP000190198">
    <property type="component" value="Unassembled WGS sequence"/>
</dbReference>
<protein>
    <recommendedName>
        <fullName evidence="1">EF-hand domain-containing protein</fullName>
    </recommendedName>
</protein>
<dbReference type="PROSITE" id="PS00018">
    <property type="entry name" value="EF_HAND_1"/>
    <property type="match status" value="2"/>
</dbReference>
<dbReference type="PROSITE" id="PS50222">
    <property type="entry name" value="EF_HAND_2"/>
    <property type="match status" value="1"/>
</dbReference>
<dbReference type="Gene3D" id="1.10.238.10">
    <property type="entry name" value="EF-hand"/>
    <property type="match status" value="1"/>
</dbReference>
<dbReference type="InterPro" id="IPR018247">
    <property type="entry name" value="EF_Hand_1_Ca_BS"/>
</dbReference>
<dbReference type="RefSeq" id="WP_078477522.1">
    <property type="nucleotide sequence ID" value="NZ_MPRK01000235.1"/>
</dbReference>
<dbReference type="SUPFAM" id="SSF47473">
    <property type="entry name" value="EF-hand"/>
    <property type="match status" value="1"/>
</dbReference>
<name>A0A1T2KYU6_9GAMM</name>
<dbReference type="OrthoDB" id="6400010at2"/>
<feature type="domain" description="EF-hand" evidence="1">
    <location>
        <begin position="75"/>
        <end position="110"/>
    </location>
</feature>
<organism evidence="2 3">
    <name type="scientific">Solemya elarraichensis gill symbiont</name>
    <dbReference type="NCBI Taxonomy" id="1918949"/>
    <lineage>
        <taxon>Bacteria</taxon>
        <taxon>Pseudomonadati</taxon>
        <taxon>Pseudomonadota</taxon>
        <taxon>Gammaproteobacteria</taxon>
        <taxon>sulfur-oxidizing symbionts</taxon>
    </lineage>
</organism>
<accession>A0A1T2KYU6</accession>
<dbReference type="GO" id="GO:0005509">
    <property type="term" value="F:calcium ion binding"/>
    <property type="evidence" value="ECO:0007669"/>
    <property type="project" value="InterPro"/>
</dbReference>